<dbReference type="EMBL" id="KP688582">
    <property type="protein sequence ID" value="AKJ52279.1"/>
    <property type="molecule type" value="Genomic_DNA"/>
</dbReference>
<dbReference type="InterPro" id="IPR050175">
    <property type="entry name" value="Complex_I_Subunit_2"/>
</dbReference>
<evidence type="ECO:0000256" key="16">
    <source>
        <dbReference type="ARBA" id="ARBA00049551"/>
    </source>
</evidence>
<evidence type="ECO:0000256" key="4">
    <source>
        <dbReference type="ARBA" id="ARBA00021008"/>
    </source>
</evidence>
<comment type="similarity">
    <text evidence="2 17">Belongs to the complex I subunit 2 family.</text>
</comment>
<evidence type="ECO:0000256" key="2">
    <source>
        <dbReference type="ARBA" id="ARBA00007012"/>
    </source>
</evidence>
<feature type="transmembrane region" description="Helical" evidence="17">
    <location>
        <begin position="199"/>
        <end position="219"/>
    </location>
</feature>
<comment type="catalytic activity">
    <reaction evidence="16 17">
        <text>a ubiquinone + NADH + 5 H(+)(in) = a ubiquinol + NAD(+) + 4 H(+)(out)</text>
        <dbReference type="Rhea" id="RHEA:29091"/>
        <dbReference type="Rhea" id="RHEA-COMP:9565"/>
        <dbReference type="Rhea" id="RHEA-COMP:9566"/>
        <dbReference type="ChEBI" id="CHEBI:15378"/>
        <dbReference type="ChEBI" id="CHEBI:16389"/>
        <dbReference type="ChEBI" id="CHEBI:17976"/>
        <dbReference type="ChEBI" id="CHEBI:57540"/>
        <dbReference type="ChEBI" id="CHEBI:57945"/>
        <dbReference type="EC" id="7.1.1.2"/>
    </reaction>
</comment>
<dbReference type="PANTHER" id="PTHR46552:SF1">
    <property type="entry name" value="NADH-UBIQUINONE OXIDOREDUCTASE CHAIN 2"/>
    <property type="match status" value="1"/>
</dbReference>
<keyword evidence="15 17" id="KW-0472">Membrane</keyword>
<keyword evidence="12 17" id="KW-0520">NAD</keyword>
<evidence type="ECO:0000256" key="12">
    <source>
        <dbReference type="ARBA" id="ARBA00023027"/>
    </source>
</evidence>
<keyword evidence="14 17" id="KW-0496">Mitochondrion</keyword>
<evidence type="ECO:0000256" key="7">
    <source>
        <dbReference type="ARBA" id="ARBA00022692"/>
    </source>
</evidence>
<keyword evidence="10 17" id="KW-0249">Electron transport</keyword>
<dbReference type="Pfam" id="PF00361">
    <property type="entry name" value="Proton_antipo_M"/>
    <property type="match status" value="1"/>
</dbReference>
<evidence type="ECO:0000256" key="14">
    <source>
        <dbReference type="ARBA" id="ARBA00023128"/>
    </source>
</evidence>
<evidence type="ECO:0000256" key="10">
    <source>
        <dbReference type="ARBA" id="ARBA00022982"/>
    </source>
</evidence>
<dbReference type="InterPro" id="IPR001750">
    <property type="entry name" value="ND/Mrp_TM"/>
</dbReference>
<reference evidence="19" key="1">
    <citation type="journal article" date="2015" name="Gene">
        <title>Complete mitochondrial genome of four pheretimoid earthworms (Clitellata: Oligochaeta) and their phylogenetic reconstruction.</title>
        <authorList>
            <person name="Zhang L."/>
            <person name="Jiang J."/>
            <person name="Dong Y."/>
            <person name="Qiu J."/>
        </authorList>
    </citation>
    <scope>NUCLEOTIDE SEQUENCE</scope>
</reference>
<dbReference type="CTD" id="4536"/>
<gene>
    <name evidence="19" type="primary">ND2</name>
</gene>
<dbReference type="PRINTS" id="PR01436">
    <property type="entry name" value="NADHDHGNASE2"/>
</dbReference>
<organism evidence="19">
    <name type="scientific">Amynthas gracilis</name>
    <dbReference type="NCBI Taxonomy" id="301145"/>
    <lineage>
        <taxon>Eukaryota</taxon>
        <taxon>Metazoa</taxon>
        <taxon>Spiralia</taxon>
        <taxon>Lophotrochozoa</taxon>
        <taxon>Annelida</taxon>
        <taxon>Clitellata</taxon>
        <taxon>Oligochaeta</taxon>
        <taxon>Crassiclitellata</taxon>
        <taxon>Megascolecida</taxon>
        <taxon>Megascolecidae</taxon>
        <taxon>Amynthas</taxon>
    </lineage>
</organism>
<dbReference type="InterPro" id="IPR003917">
    <property type="entry name" value="NADH_UbQ_OxRdtase_chain2"/>
</dbReference>
<evidence type="ECO:0000256" key="6">
    <source>
        <dbReference type="ARBA" id="ARBA00022660"/>
    </source>
</evidence>
<proteinExistence type="inferred from homology"/>
<evidence type="ECO:0000256" key="1">
    <source>
        <dbReference type="ARBA" id="ARBA00004448"/>
    </source>
</evidence>
<feature type="transmembrane region" description="Helical" evidence="17">
    <location>
        <begin position="175"/>
        <end position="193"/>
    </location>
</feature>
<evidence type="ECO:0000256" key="15">
    <source>
        <dbReference type="ARBA" id="ARBA00023136"/>
    </source>
</evidence>
<protein>
    <recommendedName>
        <fullName evidence="4 17">NADH-ubiquinone oxidoreductase chain 2</fullName>
        <ecNumber evidence="3 17">7.1.1.2</ecNumber>
    </recommendedName>
</protein>
<keyword evidence="7 17" id="KW-0812">Transmembrane</keyword>
<keyword evidence="13 17" id="KW-0830">Ubiquinone</keyword>
<evidence type="ECO:0000256" key="13">
    <source>
        <dbReference type="ARBA" id="ARBA00023075"/>
    </source>
</evidence>
<dbReference type="PANTHER" id="PTHR46552">
    <property type="entry name" value="NADH-UBIQUINONE OXIDOREDUCTASE CHAIN 2"/>
    <property type="match status" value="1"/>
</dbReference>
<evidence type="ECO:0000256" key="3">
    <source>
        <dbReference type="ARBA" id="ARBA00012944"/>
    </source>
</evidence>
<dbReference type="EC" id="7.1.1.2" evidence="3 17"/>
<keyword evidence="6 17" id="KW-0679">Respiratory chain</keyword>
<evidence type="ECO:0000256" key="11">
    <source>
        <dbReference type="ARBA" id="ARBA00022989"/>
    </source>
</evidence>
<dbReference type="GeneID" id="24570598"/>
<dbReference type="GO" id="GO:0005743">
    <property type="term" value="C:mitochondrial inner membrane"/>
    <property type="evidence" value="ECO:0007669"/>
    <property type="project" value="UniProtKB-SubCell"/>
</dbReference>
<evidence type="ECO:0000256" key="5">
    <source>
        <dbReference type="ARBA" id="ARBA00022448"/>
    </source>
</evidence>
<comment type="function">
    <text evidence="17">Core subunit of the mitochondrial membrane respiratory chain NADH dehydrogenase (Complex I) which catalyzes electron transfer from NADH through the respiratory chain, using ubiquinone as an electron acceptor. Essential for the catalytic activity and assembly of complex I.</text>
</comment>
<feature type="transmembrane region" description="Helical" evidence="17">
    <location>
        <begin position="231"/>
        <end position="252"/>
    </location>
</feature>
<dbReference type="AlphaFoldDB" id="A0A0G3DE08"/>
<name>A0A0G3DE08_9ANNE</name>
<keyword evidence="9 17" id="KW-1278">Translocase</keyword>
<accession>A0A0G3DE08</accession>
<dbReference type="RefSeq" id="YP_009144493.1">
    <property type="nucleotide sequence ID" value="NC_027258.1"/>
</dbReference>
<keyword evidence="5" id="KW-0813">Transport</keyword>
<dbReference type="GO" id="GO:0006120">
    <property type="term" value="P:mitochondrial electron transport, NADH to ubiquinone"/>
    <property type="evidence" value="ECO:0007669"/>
    <property type="project" value="InterPro"/>
</dbReference>
<evidence type="ECO:0000256" key="17">
    <source>
        <dbReference type="RuleBase" id="RU003403"/>
    </source>
</evidence>
<dbReference type="GO" id="GO:0008137">
    <property type="term" value="F:NADH dehydrogenase (ubiquinone) activity"/>
    <property type="evidence" value="ECO:0007669"/>
    <property type="project" value="UniProtKB-EC"/>
</dbReference>
<evidence type="ECO:0000259" key="18">
    <source>
        <dbReference type="Pfam" id="PF00361"/>
    </source>
</evidence>
<comment type="subcellular location">
    <subcellularLocation>
        <location evidence="1 17">Mitochondrion inner membrane</location>
        <topology evidence="1 17">Multi-pass membrane protein</topology>
    </subcellularLocation>
</comment>
<feature type="transmembrane region" description="Helical" evidence="17">
    <location>
        <begin position="138"/>
        <end position="163"/>
    </location>
</feature>
<keyword evidence="11 17" id="KW-1133">Transmembrane helix</keyword>
<geneLocation type="mitochondrion" evidence="19"/>
<feature type="transmembrane region" description="Helical" evidence="17">
    <location>
        <begin position="314"/>
        <end position="334"/>
    </location>
</feature>
<sequence length="335" mass="37370">MSFMWSPATMLTMSTMLTSTMMAMTSTNWMFLWASMELNLLSFIPILLSSKSNQETEGSIKYFLAQALGSALLLTSSIMLWSPYSILPALMPLILMISVLLKLGSAPCHFWYPSVMSSISWISCTILSSWQKLAPLTILIFFITQMKSPLIAVMAGLNALLGGVMGMNQSQLRTIMAYSSIGHLGWMMSFMLLDKPMMSMIYFTIYCSLIIPLFMIMNLTNLTTSKQLSKVTMISPTAQLMISILLLSLAGLPPLTGFMPKMLAILMLSSHYSPIIIILILGSLMNLFFYLNIIINMMMSDQNMNMNSTKYIKISNMFLIMSSVTSMGLAPIIMM</sequence>
<feature type="transmembrane region" description="Helical" evidence="17">
    <location>
        <begin position="272"/>
        <end position="293"/>
    </location>
</feature>
<keyword evidence="8 17" id="KW-0999">Mitochondrion inner membrane</keyword>
<evidence type="ECO:0000313" key="19">
    <source>
        <dbReference type="EMBL" id="AKJ52279.1"/>
    </source>
</evidence>
<feature type="domain" description="NADH:quinone oxidoreductase/Mrp antiporter transmembrane" evidence="18">
    <location>
        <begin position="26"/>
        <end position="283"/>
    </location>
</feature>
<evidence type="ECO:0000256" key="9">
    <source>
        <dbReference type="ARBA" id="ARBA00022967"/>
    </source>
</evidence>
<evidence type="ECO:0000256" key="8">
    <source>
        <dbReference type="ARBA" id="ARBA00022792"/>
    </source>
</evidence>